<evidence type="ECO:0000313" key="2">
    <source>
        <dbReference type="Proteomes" id="UP000295096"/>
    </source>
</evidence>
<accession>A0A4R5Q7E8</accession>
<comment type="caution">
    <text evidence="1">The sequence shown here is derived from an EMBL/GenBank/DDBJ whole genome shotgun (WGS) entry which is preliminary data.</text>
</comment>
<gene>
    <name evidence="1" type="ORF">E2C06_32740</name>
</gene>
<evidence type="ECO:0000313" key="1">
    <source>
        <dbReference type="EMBL" id="TDH58419.1"/>
    </source>
</evidence>
<dbReference type="AlphaFoldDB" id="A0A4R5Q7E8"/>
<protein>
    <submittedName>
        <fullName evidence="1">Uncharacterized protein</fullName>
    </submittedName>
</protein>
<reference evidence="1 2" key="1">
    <citation type="journal article" date="2016" name="J. Microbiol.">
        <title>Dankookia rubra gen. nov., sp. nov., an alphaproteobacterium isolated from sediment of a shallow stream.</title>
        <authorList>
            <person name="Kim W.H."/>
            <person name="Kim D.H."/>
            <person name="Kang K."/>
            <person name="Ahn T.Y."/>
        </authorList>
    </citation>
    <scope>NUCLEOTIDE SEQUENCE [LARGE SCALE GENOMIC DNA]</scope>
    <source>
        <strain evidence="1 2">JCM30602</strain>
    </source>
</reference>
<name>A0A4R5Q7E8_9PROT</name>
<organism evidence="1 2">
    <name type="scientific">Dankookia rubra</name>
    <dbReference type="NCBI Taxonomy" id="1442381"/>
    <lineage>
        <taxon>Bacteria</taxon>
        <taxon>Pseudomonadati</taxon>
        <taxon>Pseudomonadota</taxon>
        <taxon>Alphaproteobacteria</taxon>
        <taxon>Acetobacterales</taxon>
        <taxon>Roseomonadaceae</taxon>
        <taxon>Dankookia</taxon>
    </lineage>
</organism>
<dbReference type="RefSeq" id="WP_133292759.1">
    <property type="nucleotide sequence ID" value="NZ_SMSJ01000123.1"/>
</dbReference>
<sequence>MTEAEVLQLLCGQPGVGDLGARISGTWRLDRHRRAAGPAIRLGVILACLRISASAPGGGGPAVWSDTG</sequence>
<keyword evidence="2" id="KW-1185">Reference proteome</keyword>
<proteinExistence type="predicted"/>
<dbReference type="EMBL" id="SMSJ01000123">
    <property type="protein sequence ID" value="TDH58419.1"/>
    <property type="molecule type" value="Genomic_DNA"/>
</dbReference>
<dbReference type="Proteomes" id="UP000295096">
    <property type="component" value="Unassembled WGS sequence"/>
</dbReference>